<evidence type="ECO:0000313" key="2">
    <source>
        <dbReference type="Proteomes" id="UP000677152"/>
    </source>
</evidence>
<protein>
    <submittedName>
        <fullName evidence="1">Uncharacterized protein</fullName>
    </submittedName>
</protein>
<reference evidence="1" key="1">
    <citation type="submission" date="2021-04" db="EMBL/GenBank/DDBJ databases">
        <title>Genomic sequence of Actinosynnema pretiosum subsp. pretiosum ATCC 31280 (C-14919).</title>
        <authorList>
            <person name="Bai L."/>
            <person name="Wang X."/>
            <person name="Xiao Y."/>
        </authorList>
    </citation>
    <scope>NUCLEOTIDE SEQUENCE</scope>
    <source>
        <strain evidence="1">ATCC 31280</strain>
    </source>
</reference>
<dbReference type="Proteomes" id="UP000677152">
    <property type="component" value="Chromosome"/>
</dbReference>
<evidence type="ECO:0000313" key="1">
    <source>
        <dbReference type="EMBL" id="QUF03506.1"/>
    </source>
</evidence>
<proteinExistence type="predicted"/>
<dbReference type="AlphaFoldDB" id="A0AA45L576"/>
<dbReference type="EMBL" id="CP073249">
    <property type="protein sequence ID" value="QUF03506.1"/>
    <property type="molecule type" value="Genomic_DNA"/>
</dbReference>
<gene>
    <name evidence="1" type="ORF">KCV87_29535</name>
</gene>
<sequence>MGVSLYYAATRATPLTDAELAAVDAIVTRWNDTAPYPDDEEGLHLYPADGAVLNGSTKLTFELDRTVPSLVHWQAAVTELRRALPDARWRVTIDDGDVPWTEEHGYLNPALADLDLVALLGEDPTT</sequence>
<organism evidence="1 2">
    <name type="scientific">Actinosynnema pretiosum subsp. pretiosum</name>
    <dbReference type="NCBI Taxonomy" id="103721"/>
    <lineage>
        <taxon>Bacteria</taxon>
        <taxon>Bacillati</taxon>
        <taxon>Actinomycetota</taxon>
        <taxon>Actinomycetes</taxon>
        <taxon>Pseudonocardiales</taxon>
        <taxon>Pseudonocardiaceae</taxon>
        <taxon>Actinosynnema</taxon>
    </lineage>
</organism>
<name>A0AA45L576_9PSEU</name>
<accession>A0AA45L576</accession>